<dbReference type="GO" id="GO:0005886">
    <property type="term" value="C:plasma membrane"/>
    <property type="evidence" value="ECO:0007669"/>
    <property type="project" value="UniProtKB-SubCell"/>
</dbReference>
<evidence type="ECO:0000256" key="6">
    <source>
        <dbReference type="ARBA" id="ARBA00022989"/>
    </source>
</evidence>
<dbReference type="PANTHER" id="PTHR43848:SF2">
    <property type="entry name" value="PUTRESCINE TRANSPORT SYSTEM PERMEASE PROTEIN POTI"/>
    <property type="match status" value="1"/>
</dbReference>
<evidence type="ECO:0000313" key="11">
    <source>
        <dbReference type="EMBL" id="CUO31188.1"/>
    </source>
</evidence>
<sequence length="614" mass="69250">MKRNNKFFSMLYVVLCLAFFYLPILVTMIFSFNSSKSLTRFTGFSLRWYQELLGNGEVIKAVYVSVTIAIIATIVSTILGTITAIGLSKSKKVIKELLLNINNIPILNPEIVTAISLMLLFSSLGFRKGYLTMLLAHIAFCTPYVITSVYPKVRALDPNMANAAMDLGATPFQALTKVIVPMIKEGIFAGALLAFTMSFDDFVISYFVSGNGVKNISIVVYNMTKRINPTINALSTIVIVVIIVVLLLSNLLPKFKNKARKLNRKAVKIVSVVLVVAVTAGLIKWGFVAQSTHVLKVYNAGEYMDLSLLEDFEKEYDCTIVYETFESNEMMYTKLSSGETYDVLIPSDYMIERLIKEEYLQALDWKEIPNKKNLLNDVMNQSYDPGNRYSCPYFWGTVGILYDKTVVDEADLKDGWNLLCNPKYKGNIYMYDSERDSFMIALKALGYSMNTTNESEIEEAYQWLIDQRDTMDPIYAGDDVIDNMISGNKALAVVYSGDASYIISENPNLDYFTPEQGTNRWYDAMVITKDCSEVQLAHEFIDFMISDKSALSNTEEVGYTSTVKSAFETMKEGDYAGISSYIPDTTNPNNEIFAYQQPKIKQKFAELWTKVKAK</sequence>
<feature type="transmembrane region" description="Helical" evidence="8">
    <location>
        <begin position="12"/>
        <end position="32"/>
    </location>
</feature>
<evidence type="ECO:0000256" key="7">
    <source>
        <dbReference type="ARBA" id="ARBA00023136"/>
    </source>
</evidence>
<evidence type="ECO:0000313" key="12">
    <source>
        <dbReference type="Proteomes" id="UP000095447"/>
    </source>
</evidence>
<keyword evidence="3 8" id="KW-0813">Transport</keyword>
<feature type="transmembrane region" description="Helical" evidence="8">
    <location>
        <begin position="229"/>
        <end position="248"/>
    </location>
</feature>
<evidence type="ECO:0000256" key="5">
    <source>
        <dbReference type="ARBA" id="ARBA00022692"/>
    </source>
</evidence>
<comment type="subcellular location">
    <subcellularLocation>
        <location evidence="1 8">Cell membrane</location>
        <topology evidence="1 8">Multi-pass membrane protein</topology>
    </subcellularLocation>
</comment>
<dbReference type="RefSeq" id="WP_055053877.1">
    <property type="nucleotide sequence ID" value="NZ_CYZA01000016.1"/>
</dbReference>
<keyword evidence="7 8" id="KW-0472">Membrane</keyword>
<keyword evidence="6 8" id="KW-1133">Transmembrane helix</keyword>
<evidence type="ECO:0000313" key="13">
    <source>
        <dbReference type="Proteomes" id="UP000095645"/>
    </source>
</evidence>
<feature type="transmembrane region" description="Helical" evidence="8">
    <location>
        <begin position="106"/>
        <end position="124"/>
    </location>
</feature>
<dbReference type="CDD" id="cd06261">
    <property type="entry name" value="TM_PBP2"/>
    <property type="match status" value="1"/>
</dbReference>
<dbReference type="Proteomes" id="UP000095447">
    <property type="component" value="Unassembled WGS sequence"/>
</dbReference>
<dbReference type="GO" id="GO:0055085">
    <property type="term" value="P:transmembrane transport"/>
    <property type="evidence" value="ECO:0007669"/>
    <property type="project" value="InterPro"/>
</dbReference>
<dbReference type="InterPro" id="IPR051789">
    <property type="entry name" value="Bact_Polyamine_Transport"/>
</dbReference>
<feature type="transmembrane region" description="Helical" evidence="8">
    <location>
        <begin position="61"/>
        <end position="85"/>
    </location>
</feature>
<dbReference type="EMBL" id="CYZP01000014">
    <property type="protein sequence ID" value="CUO07585.1"/>
    <property type="molecule type" value="Genomic_DNA"/>
</dbReference>
<dbReference type="EMBL" id="CYZA01000016">
    <property type="protein sequence ID" value="CUO31188.1"/>
    <property type="molecule type" value="Genomic_DNA"/>
</dbReference>
<dbReference type="PANTHER" id="PTHR43848">
    <property type="entry name" value="PUTRESCINE TRANSPORT SYSTEM PERMEASE PROTEIN POTI"/>
    <property type="match status" value="1"/>
</dbReference>
<evidence type="ECO:0000256" key="8">
    <source>
        <dbReference type="RuleBase" id="RU363032"/>
    </source>
</evidence>
<accession>A0A174C6T3</accession>
<dbReference type="AlphaFoldDB" id="A0A174C6T3"/>
<evidence type="ECO:0000313" key="10">
    <source>
        <dbReference type="EMBL" id="CUO07585.1"/>
    </source>
</evidence>
<dbReference type="SUPFAM" id="SSF53850">
    <property type="entry name" value="Periplasmic binding protein-like II"/>
    <property type="match status" value="1"/>
</dbReference>
<feature type="transmembrane region" description="Helical" evidence="8">
    <location>
        <begin position="269"/>
        <end position="287"/>
    </location>
</feature>
<dbReference type="PRINTS" id="PR00909">
    <property type="entry name" value="SPERMDNBNDNG"/>
</dbReference>
<dbReference type="GO" id="GO:0015846">
    <property type="term" value="P:polyamine transport"/>
    <property type="evidence" value="ECO:0007669"/>
    <property type="project" value="InterPro"/>
</dbReference>
<dbReference type="InterPro" id="IPR000515">
    <property type="entry name" value="MetI-like"/>
</dbReference>
<dbReference type="PROSITE" id="PS50928">
    <property type="entry name" value="ABC_TM1"/>
    <property type="match status" value="1"/>
</dbReference>
<dbReference type="GO" id="GO:0042597">
    <property type="term" value="C:periplasmic space"/>
    <property type="evidence" value="ECO:0007669"/>
    <property type="project" value="InterPro"/>
</dbReference>
<evidence type="ECO:0000256" key="2">
    <source>
        <dbReference type="ARBA" id="ARBA00007069"/>
    </source>
</evidence>
<dbReference type="Pfam" id="PF13416">
    <property type="entry name" value="SBP_bac_8"/>
    <property type="match status" value="1"/>
</dbReference>
<keyword evidence="4" id="KW-1003">Cell membrane</keyword>
<dbReference type="Gene3D" id="3.40.190.10">
    <property type="entry name" value="Periplasmic binding protein-like II"/>
    <property type="match status" value="2"/>
</dbReference>
<gene>
    <name evidence="10" type="primary">potD_1</name>
    <name evidence="11" type="ORF">ERS852395_02653</name>
    <name evidence="10" type="ORF">ERS852476_01812</name>
</gene>
<evidence type="ECO:0000256" key="1">
    <source>
        <dbReference type="ARBA" id="ARBA00004651"/>
    </source>
</evidence>
<dbReference type="Pfam" id="PF00528">
    <property type="entry name" value="BPD_transp_1"/>
    <property type="match status" value="1"/>
</dbReference>
<name>A0A174C6T3_9FIRM</name>
<evidence type="ECO:0000259" key="9">
    <source>
        <dbReference type="PROSITE" id="PS50928"/>
    </source>
</evidence>
<dbReference type="GO" id="GO:0019808">
    <property type="term" value="F:polyamine binding"/>
    <property type="evidence" value="ECO:0007669"/>
    <property type="project" value="InterPro"/>
</dbReference>
<dbReference type="InterPro" id="IPR035906">
    <property type="entry name" value="MetI-like_sf"/>
</dbReference>
<feature type="transmembrane region" description="Helical" evidence="8">
    <location>
        <begin position="130"/>
        <end position="150"/>
    </location>
</feature>
<dbReference type="Gene3D" id="1.10.3720.10">
    <property type="entry name" value="MetI-like"/>
    <property type="match status" value="1"/>
</dbReference>
<protein>
    <submittedName>
        <fullName evidence="10">Spermidine/putrescine-binding periplasmic protein</fullName>
    </submittedName>
</protein>
<feature type="domain" description="ABC transmembrane type-1" evidence="9">
    <location>
        <begin position="62"/>
        <end position="252"/>
    </location>
</feature>
<keyword evidence="5 8" id="KW-0812">Transmembrane</keyword>
<proteinExistence type="inferred from homology"/>
<dbReference type="InterPro" id="IPR001188">
    <property type="entry name" value="Sperm_putr-bd"/>
</dbReference>
<dbReference type="SUPFAM" id="SSF161098">
    <property type="entry name" value="MetI-like"/>
    <property type="match status" value="1"/>
</dbReference>
<comment type="similarity">
    <text evidence="2">Belongs to the binding-protein-dependent transport system permease family. CysTW subfamily.</text>
</comment>
<dbReference type="CDD" id="cd13663">
    <property type="entry name" value="PBP2_PotD_PotF_like_2"/>
    <property type="match status" value="1"/>
</dbReference>
<evidence type="ECO:0000256" key="3">
    <source>
        <dbReference type="ARBA" id="ARBA00022448"/>
    </source>
</evidence>
<feature type="transmembrane region" description="Helical" evidence="8">
    <location>
        <begin position="187"/>
        <end position="209"/>
    </location>
</feature>
<evidence type="ECO:0000256" key="4">
    <source>
        <dbReference type="ARBA" id="ARBA00022475"/>
    </source>
</evidence>
<dbReference type="InterPro" id="IPR006059">
    <property type="entry name" value="SBP"/>
</dbReference>
<dbReference type="Proteomes" id="UP000095645">
    <property type="component" value="Unassembled WGS sequence"/>
</dbReference>
<organism evidence="10 13">
    <name type="scientific">Blautia obeum</name>
    <dbReference type="NCBI Taxonomy" id="40520"/>
    <lineage>
        <taxon>Bacteria</taxon>
        <taxon>Bacillati</taxon>
        <taxon>Bacillota</taxon>
        <taxon>Clostridia</taxon>
        <taxon>Lachnospirales</taxon>
        <taxon>Lachnospiraceae</taxon>
        <taxon>Blautia</taxon>
    </lineage>
</organism>
<reference evidence="12 13" key="1">
    <citation type="submission" date="2015-09" db="EMBL/GenBank/DDBJ databases">
        <authorList>
            <consortium name="Pathogen Informatics"/>
        </authorList>
    </citation>
    <scope>NUCLEOTIDE SEQUENCE [LARGE SCALE GENOMIC DNA]</scope>
    <source>
        <strain evidence="11 12">2789STDY5608838</strain>
        <strain evidence="10 13">2789STDY5834861</strain>
    </source>
</reference>